<dbReference type="SUPFAM" id="SSF54189">
    <property type="entry name" value="Ribosomal proteins S24e, L23 and L15e"/>
    <property type="match status" value="1"/>
</dbReference>
<comment type="subunit">
    <text evidence="6">Part of the 50S ribosomal subunit. Contacts protein L29, and trigger factor when it is bound to the ribosome.</text>
</comment>
<dbReference type="PROSITE" id="PS00050">
    <property type="entry name" value="RIBOSOMAL_L23"/>
    <property type="match status" value="1"/>
</dbReference>
<dbReference type="InterPro" id="IPR001014">
    <property type="entry name" value="Ribosomal_uL23_CS"/>
</dbReference>
<gene>
    <name evidence="6" type="primary">rplW</name>
    <name evidence="8" type="ORF">HMPREF9193_01843</name>
</gene>
<sequence>MMHEDVIIEPVLSEKATELREQGKYVFKVHPDATKLDIKEAVRKLFNVKVAACTTMNVFGKMKRVRYRAGRTSSWKKAIVKLAPGEVIKVFEGV</sequence>
<evidence type="ECO:0000313" key="8">
    <source>
        <dbReference type="EMBL" id="ERJ91836.1"/>
    </source>
</evidence>
<dbReference type="NCBIfam" id="NF004363">
    <property type="entry name" value="PRK05738.2-4"/>
    <property type="match status" value="1"/>
</dbReference>
<keyword evidence="9" id="KW-1185">Reference proteome</keyword>
<evidence type="ECO:0000256" key="1">
    <source>
        <dbReference type="ARBA" id="ARBA00006700"/>
    </source>
</evidence>
<keyword evidence="5 6" id="KW-0687">Ribonucleoprotein</keyword>
<name>A0ABN0NWY4_TRELE</name>
<evidence type="ECO:0000256" key="6">
    <source>
        <dbReference type="HAMAP-Rule" id="MF_01369"/>
    </source>
</evidence>
<dbReference type="InterPro" id="IPR012677">
    <property type="entry name" value="Nucleotide-bd_a/b_plait_sf"/>
</dbReference>
<protein>
    <recommendedName>
        <fullName evidence="6">Large ribosomal subunit protein uL23</fullName>
    </recommendedName>
</protein>
<comment type="similarity">
    <text evidence="1 6 7">Belongs to the universal ribosomal protein uL23 family.</text>
</comment>
<keyword evidence="2 6" id="KW-0699">rRNA-binding</keyword>
<dbReference type="Proteomes" id="UP000016649">
    <property type="component" value="Unassembled WGS sequence"/>
</dbReference>
<dbReference type="Pfam" id="PF00276">
    <property type="entry name" value="Ribosomal_L23"/>
    <property type="match status" value="1"/>
</dbReference>
<dbReference type="InterPro" id="IPR013025">
    <property type="entry name" value="Ribosomal_uL23-like"/>
</dbReference>
<proteinExistence type="inferred from homology"/>
<evidence type="ECO:0000256" key="5">
    <source>
        <dbReference type="ARBA" id="ARBA00023274"/>
    </source>
</evidence>
<dbReference type="GO" id="GO:0005840">
    <property type="term" value="C:ribosome"/>
    <property type="evidence" value="ECO:0007669"/>
    <property type="project" value="UniProtKB-KW"/>
</dbReference>
<dbReference type="EMBL" id="AWVH01000040">
    <property type="protein sequence ID" value="ERJ91836.1"/>
    <property type="molecule type" value="Genomic_DNA"/>
</dbReference>
<reference evidence="8 9" key="1">
    <citation type="submission" date="2013-08" db="EMBL/GenBank/DDBJ databases">
        <authorList>
            <person name="Weinstock G."/>
            <person name="Sodergren E."/>
            <person name="Wylie T."/>
            <person name="Fulton L."/>
            <person name="Fulton R."/>
            <person name="Fronick C."/>
            <person name="O'Laughlin M."/>
            <person name="Godfrey J."/>
            <person name="Miner T."/>
            <person name="Herter B."/>
            <person name="Appelbaum E."/>
            <person name="Cordes M."/>
            <person name="Lek S."/>
            <person name="Wollam A."/>
            <person name="Pepin K.H."/>
            <person name="Palsikar V.B."/>
            <person name="Mitreva M."/>
            <person name="Wilson R.K."/>
        </authorList>
    </citation>
    <scope>NUCLEOTIDE SEQUENCE [LARGE SCALE GENOMIC DNA]</scope>
    <source>
        <strain evidence="8 9">ATCC 700332</strain>
    </source>
</reference>
<comment type="function">
    <text evidence="6">One of the early assembly proteins it binds 23S rRNA. One of the proteins that surrounds the polypeptide exit tunnel on the outside of the ribosome. Forms the main docking site for trigger factor binding to the ribosome.</text>
</comment>
<dbReference type="HAMAP" id="MF_01369_B">
    <property type="entry name" value="Ribosomal_uL23_B"/>
    <property type="match status" value="1"/>
</dbReference>
<keyword evidence="4 6" id="KW-0689">Ribosomal protein</keyword>
<accession>A0ABN0NWY4</accession>
<dbReference type="NCBIfam" id="NF004359">
    <property type="entry name" value="PRK05738.1-3"/>
    <property type="match status" value="1"/>
</dbReference>
<evidence type="ECO:0000256" key="3">
    <source>
        <dbReference type="ARBA" id="ARBA00022884"/>
    </source>
</evidence>
<dbReference type="NCBIfam" id="NF004366">
    <property type="entry name" value="PRK05738.3-2"/>
    <property type="match status" value="1"/>
</dbReference>
<evidence type="ECO:0000256" key="4">
    <source>
        <dbReference type="ARBA" id="ARBA00022980"/>
    </source>
</evidence>
<dbReference type="Gene3D" id="3.30.70.330">
    <property type="match status" value="1"/>
</dbReference>
<keyword evidence="3 6" id="KW-0694">RNA-binding</keyword>
<dbReference type="RefSeq" id="WP_021688058.1">
    <property type="nucleotide sequence ID" value="NZ_KI260571.1"/>
</dbReference>
<evidence type="ECO:0000256" key="2">
    <source>
        <dbReference type="ARBA" id="ARBA00022730"/>
    </source>
</evidence>
<comment type="caution">
    <text evidence="8">The sequence shown here is derived from an EMBL/GenBank/DDBJ whole genome shotgun (WGS) entry which is preliminary data.</text>
</comment>
<evidence type="ECO:0000256" key="7">
    <source>
        <dbReference type="RuleBase" id="RU003934"/>
    </source>
</evidence>
<dbReference type="InterPro" id="IPR012678">
    <property type="entry name" value="Ribosomal_uL23/eL15/eS24_sf"/>
</dbReference>
<organism evidence="8 9">
    <name type="scientific">Treponema lecithinolyticum ATCC 700332</name>
    <dbReference type="NCBI Taxonomy" id="1321815"/>
    <lineage>
        <taxon>Bacteria</taxon>
        <taxon>Pseudomonadati</taxon>
        <taxon>Spirochaetota</taxon>
        <taxon>Spirochaetia</taxon>
        <taxon>Spirochaetales</taxon>
        <taxon>Treponemataceae</taxon>
        <taxon>Treponema</taxon>
    </lineage>
</organism>
<dbReference type="PANTHER" id="PTHR11620">
    <property type="entry name" value="60S RIBOSOMAL PROTEIN L23A"/>
    <property type="match status" value="1"/>
</dbReference>
<evidence type="ECO:0000313" key="9">
    <source>
        <dbReference type="Proteomes" id="UP000016649"/>
    </source>
</evidence>